<organism evidence="1">
    <name type="scientific">Tanacetum cinerariifolium</name>
    <name type="common">Dalmatian daisy</name>
    <name type="synonym">Chrysanthemum cinerariifolium</name>
    <dbReference type="NCBI Taxonomy" id="118510"/>
    <lineage>
        <taxon>Eukaryota</taxon>
        <taxon>Viridiplantae</taxon>
        <taxon>Streptophyta</taxon>
        <taxon>Embryophyta</taxon>
        <taxon>Tracheophyta</taxon>
        <taxon>Spermatophyta</taxon>
        <taxon>Magnoliopsida</taxon>
        <taxon>eudicotyledons</taxon>
        <taxon>Gunneridae</taxon>
        <taxon>Pentapetalae</taxon>
        <taxon>asterids</taxon>
        <taxon>campanulids</taxon>
        <taxon>Asterales</taxon>
        <taxon>Asteraceae</taxon>
        <taxon>Asteroideae</taxon>
        <taxon>Anthemideae</taxon>
        <taxon>Anthemidinae</taxon>
        <taxon>Tanacetum</taxon>
    </lineage>
</organism>
<comment type="caution">
    <text evidence="1">The sequence shown here is derived from an EMBL/GenBank/DDBJ whole genome shotgun (WGS) entry which is preliminary data.</text>
</comment>
<sequence>MTDLGSLNYFLGVSITHDSSEMILSQRKYATKILERAHMVGCNSSQTPIDSESKLDDDAGLPLHEPHFSALKWILRYVRCTLDYGLQLFASSTTSLVAYSDADWAGCPTTQRSNFGYCVFHGVSITHDSSEMILSQRKYATKILERAHMVGCNSSQTHVDSESKLDDDAGLPLHEPHFSALKRILRYVRCTLDYGLQLFASSTTSLVAYSDADWAGCPTT</sequence>
<dbReference type="AlphaFoldDB" id="A0A6L2M588"/>
<accession>A0A6L2M588</accession>
<reference evidence="1" key="1">
    <citation type="journal article" date="2019" name="Sci. Rep.">
        <title>Draft genome of Tanacetum cinerariifolium, the natural source of mosquito coil.</title>
        <authorList>
            <person name="Yamashiro T."/>
            <person name="Shiraishi A."/>
            <person name="Satake H."/>
            <person name="Nakayama K."/>
        </authorList>
    </citation>
    <scope>NUCLEOTIDE SEQUENCE</scope>
</reference>
<gene>
    <name evidence="1" type="ORF">Tci_039752</name>
</gene>
<evidence type="ECO:0000313" key="1">
    <source>
        <dbReference type="EMBL" id="GEU67774.1"/>
    </source>
</evidence>
<evidence type="ECO:0008006" key="2">
    <source>
        <dbReference type="Google" id="ProtNLM"/>
    </source>
</evidence>
<dbReference type="EMBL" id="BKCJ010005627">
    <property type="protein sequence ID" value="GEU67774.1"/>
    <property type="molecule type" value="Genomic_DNA"/>
</dbReference>
<proteinExistence type="predicted"/>
<dbReference type="PANTHER" id="PTHR11439:SF524">
    <property type="entry name" value="RNA-DIRECTED DNA POLYMERASE, PROTEIN KINASE RLK-PELLE-DLSV FAMILY"/>
    <property type="match status" value="1"/>
</dbReference>
<protein>
    <recommendedName>
        <fullName evidence="2">Reverse transcriptase Ty1/copia-type domain-containing protein</fullName>
    </recommendedName>
</protein>
<name>A0A6L2M588_TANCI</name>
<dbReference type="PANTHER" id="PTHR11439">
    <property type="entry name" value="GAG-POL-RELATED RETROTRANSPOSON"/>
    <property type="match status" value="1"/>
</dbReference>